<dbReference type="PROSITE" id="PS50206">
    <property type="entry name" value="RHODANESE_3"/>
    <property type="match status" value="1"/>
</dbReference>
<dbReference type="Gene3D" id="3.40.250.10">
    <property type="entry name" value="Rhodanese-like domain"/>
    <property type="match status" value="1"/>
</dbReference>
<keyword evidence="1" id="KW-0812">Transmembrane</keyword>
<evidence type="ECO:0000259" key="2">
    <source>
        <dbReference type="PROSITE" id="PS50206"/>
    </source>
</evidence>
<dbReference type="SUPFAM" id="SSF52821">
    <property type="entry name" value="Rhodanese/Cell cycle control phosphatase"/>
    <property type="match status" value="1"/>
</dbReference>
<dbReference type="Proteomes" id="UP000315252">
    <property type="component" value="Unassembled WGS sequence"/>
</dbReference>
<protein>
    <submittedName>
        <fullName evidence="3">DUF2892 domain-containing protein</fullName>
    </submittedName>
</protein>
<dbReference type="AlphaFoldDB" id="A0A545TF29"/>
<dbReference type="Pfam" id="PF00581">
    <property type="entry name" value="Rhodanese"/>
    <property type="match status" value="1"/>
</dbReference>
<dbReference type="GO" id="GO:0004792">
    <property type="term" value="F:thiosulfate-cyanide sulfurtransferase activity"/>
    <property type="evidence" value="ECO:0007669"/>
    <property type="project" value="TreeGrafter"/>
</dbReference>
<keyword evidence="1" id="KW-0472">Membrane</keyword>
<dbReference type="Pfam" id="PF11127">
    <property type="entry name" value="YgaP-like_TM"/>
    <property type="match status" value="1"/>
</dbReference>
<keyword evidence="1" id="KW-1133">Transmembrane helix</keyword>
<gene>
    <name evidence="3" type="ORF">FKG95_23310</name>
</gene>
<organism evidence="3 4">
    <name type="scientific">Denitrobaculum tricleocarpae</name>
    <dbReference type="NCBI Taxonomy" id="2591009"/>
    <lineage>
        <taxon>Bacteria</taxon>
        <taxon>Pseudomonadati</taxon>
        <taxon>Pseudomonadota</taxon>
        <taxon>Alphaproteobacteria</taxon>
        <taxon>Rhodospirillales</taxon>
        <taxon>Rhodospirillaceae</taxon>
        <taxon>Denitrobaculum</taxon>
    </lineage>
</organism>
<evidence type="ECO:0000256" key="1">
    <source>
        <dbReference type="SAM" id="Phobius"/>
    </source>
</evidence>
<dbReference type="OrthoDB" id="9807812at2"/>
<evidence type="ECO:0000313" key="4">
    <source>
        <dbReference type="Proteomes" id="UP000315252"/>
    </source>
</evidence>
<evidence type="ECO:0000313" key="3">
    <source>
        <dbReference type="EMBL" id="TQV75842.1"/>
    </source>
</evidence>
<sequence length="191" mass="20514">MSGALQEVDAVTAKSWLDQGKARLFDIREADEFHREHISGAQLIPRAKLEGWKPGQDETGTTIAVFHCSSGQRTREAGSQIQSCGYPEVYALKGGLAAWKSAGLTTELNRKAPISLQRQVQITAGSMVVIGLLLAWLVSPWFALLSGFVGAGLIFAGLSNTCALARILALMPYNRREISTTANSSPEAAAR</sequence>
<dbReference type="PANTHER" id="PTHR44086">
    <property type="entry name" value="THIOSULFATE SULFURTRANSFERASE RDL2, MITOCHONDRIAL-RELATED"/>
    <property type="match status" value="1"/>
</dbReference>
<feature type="transmembrane region" description="Helical" evidence="1">
    <location>
        <begin position="120"/>
        <end position="138"/>
    </location>
</feature>
<feature type="transmembrane region" description="Helical" evidence="1">
    <location>
        <begin position="144"/>
        <end position="169"/>
    </location>
</feature>
<proteinExistence type="predicted"/>
<keyword evidence="4" id="KW-1185">Reference proteome</keyword>
<dbReference type="RefSeq" id="WP_142898829.1">
    <property type="nucleotide sequence ID" value="NZ_ML660060.1"/>
</dbReference>
<comment type="caution">
    <text evidence="3">The sequence shown here is derived from an EMBL/GenBank/DDBJ whole genome shotgun (WGS) entry which is preliminary data.</text>
</comment>
<dbReference type="EMBL" id="VHSH01000009">
    <property type="protein sequence ID" value="TQV75842.1"/>
    <property type="molecule type" value="Genomic_DNA"/>
</dbReference>
<reference evidence="3 4" key="1">
    <citation type="submission" date="2019-06" db="EMBL/GenBank/DDBJ databases">
        <title>Whole genome sequence for Rhodospirillaceae sp. R148.</title>
        <authorList>
            <person name="Wang G."/>
        </authorList>
    </citation>
    <scope>NUCLEOTIDE SEQUENCE [LARGE SCALE GENOMIC DNA]</scope>
    <source>
        <strain evidence="3 4">R148</strain>
    </source>
</reference>
<dbReference type="PANTHER" id="PTHR44086:SF10">
    <property type="entry name" value="THIOSULFATE SULFURTRANSFERASE_RHODANESE-LIKE DOMAIN-CONTAINING PROTEIN 3"/>
    <property type="match status" value="1"/>
</dbReference>
<accession>A0A545TF29</accession>
<dbReference type="InterPro" id="IPR001763">
    <property type="entry name" value="Rhodanese-like_dom"/>
</dbReference>
<feature type="domain" description="Rhodanese" evidence="2">
    <location>
        <begin position="18"/>
        <end position="108"/>
    </location>
</feature>
<name>A0A545TF29_9PROT</name>
<dbReference type="InterPro" id="IPR036873">
    <property type="entry name" value="Rhodanese-like_dom_sf"/>
</dbReference>
<dbReference type="Gene3D" id="6.10.140.1340">
    <property type="match status" value="1"/>
</dbReference>
<dbReference type="InterPro" id="IPR021309">
    <property type="entry name" value="YgaP-like_TM"/>
</dbReference>
<dbReference type="SMART" id="SM00450">
    <property type="entry name" value="RHOD"/>
    <property type="match status" value="1"/>
</dbReference>